<reference evidence="1" key="1">
    <citation type="journal article" date="2011" name="PLoS Biol.">
        <title>Gene gain and loss during evolution of obligate parasitism in the white rust pathogen of Arabidopsis thaliana.</title>
        <authorList>
            <person name="Kemen E."/>
            <person name="Gardiner A."/>
            <person name="Schultz-Larsen T."/>
            <person name="Kemen A.C."/>
            <person name="Balmuth A.L."/>
            <person name="Robert-Seilaniantz A."/>
            <person name="Bailey K."/>
            <person name="Holub E."/>
            <person name="Studholme D.J."/>
            <person name="Maclean D."/>
            <person name="Jones J.D."/>
        </authorList>
    </citation>
    <scope>NUCLEOTIDE SEQUENCE</scope>
</reference>
<protein>
    <submittedName>
        <fullName evidence="1">AlNc14C24G2416 protein</fullName>
    </submittedName>
</protein>
<proteinExistence type="predicted"/>
<sequence>MENLEASKHVLTIQNPVFQRLFSICTEINHQLVEFILEFFPLRVTTEKSAHPNLIDPIQTIQNLMDGNARPP</sequence>
<name>F0W6B7_9STRA</name>
<gene>
    <name evidence="1" type="primary">AlNc14C24G2416</name>
    <name evidence="1" type="ORF">ALNC14_028030</name>
</gene>
<reference evidence="1" key="2">
    <citation type="submission" date="2011-02" db="EMBL/GenBank/DDBJ databases">
        <authorList>
            <person name="MacLean D."/>
        </authorList>
    </citation>
    <scope>NUCLEOTIDE SEQUENCE</scope>
</reference>
<dbReference type="AlphaFoldDB" id="F0W6B7"/>
<organism evidence="1">
    <name type="scientific">Albugo laibachii Nc14</name>
    <dbReference type="NCBI Taxonomy" id="890382"/>
    <lineage>
        <taxon>Eukaryota</taxon>
        <taxon>Sar</taxon>
        <taxon>Stramenopiles</taxon>
        <taxon>Oomycota</taxon>
        <taxon>Peronosporomycetes</taxon>
        <taxon>Albuginales</taxon>
        <taxon>Albuginaceae</taxon>
        <taxon>Albugo</taxon>
    </lineage>
</organism>
<dbReference type="EMBL" id="FR824069">
    <property type="protein sequence ID" value="CCA16660.1"/>
    <property type="molecule type" value="Genomic_DNA"/>
</dbReference>
<dbReference type="HOGENOM" id="CLU_2727488_0_0_1"/>
<evidence type="ECO:0000313" key="1">
    <source>
        <dbReference type="EMBL" id="CCA16660.1"/>
    </source>
</evidence>
<accession>F0W6B7</accession>